<dbReference type="Gene3D" id="3.40.50.720">
    <property type="entry name" value="NAD(P)-binding Rossmann-like Domain"/>
    <property type="match status" value="1"/>
</dbReference>
<dbReference type="InterPro" id="IPR035985">
    <property type="entry name" value="Ubiquitin-activating_enz"/>
</dbReference>
<dbReference type="InterPro" id="IPR045886">
    <property type="entry name" value="ThiF/MoeB/HesA"/>
</dbReference>
<proteinExistence type="predicted"/>
<name>A0AAX3BFQ1_9SPIR</name>
<gene>
    <name evidence="2" type="primary">thiF</name>
    <name evidence="2" type="ORF">KDW03_04310</name>
</gene>
<dbReference type="InterPro" id="IPR000594">
    <property type="entry name" value="ThiF_NAD_FAD-bd"/>
</dbReference>
<sequence length="183" mass="19995">MRIGIAGVGGIGSNVAMHLVRAGVTAFRIVDFDKVDPSNLNRQFYFAHQVGQSKVQMLVENLRAIRPEVQIDAREAYIDETNIVSLFQDCDCVVEGFDKAESKVILLKTFWNSGKYLVSANGVAGNDVENIRIYRPKPTIAIVGDFVSDVATHPLSSAKVGSIAAMMAGIVLDWANMFEKSKS</sequence>
<organism evidence="2 3">
    <name type="scientific">Thermospira aquatica</name>
    <dbReference type="NCBI Taxonomy" id="2828656"/>
    <lineage>
        <taxon>Bacteria</taxon>
        <taxon>Pseudomonadati</taxon>
        <taxon>Spirochaetota</taxon>
        <taxon>Spirochaetia</taxon>
        <taxon>Brevinematales</taxon>
        <taxon>Thermospiraceae</taxon>
        <taxon>Thermospira</taxon>
    </lineage>
</organism>
<dbReference type="GO" id="GO:0061504">
    <property type="term" value="P:cyclic threonylcarbamoyladenosine biosynthetic process"/>
    <property type="evidence" value="ECO:0007669"/>
    <property type="project" value="TreeGrafter"/>
</dbReference>
<dbReference type="PANTHER" id="PTHR43267:SF3">
    <property type="entry name" value="THIF PROTEIN"/>
    <property type="match status" value="1"/>
</dbReference>
<keyword evidence="3" id="KW-1185">Reference proteome</keyword>
<dbReference type="PANTHER" id="PTHR43267">
    <property type="entry name" value="TRNA THREONYLCARBAMOYLADENOSINE DEHYDRATASE"/>
    <property type="match status" value="1"/>
</dbReference>
<dbReference type="GO" id="GO:0008641">
    <property type="term" value="F:ubiquitin-like modifier activating enzyme activity"/>
    <property type="evidence" value="ECO:0007669"/>
    <property type="project" value="InterPro"/>
</dbReference>
<dbReference type="Proteomes" id="UP001056539">
    <property type="component" value="Chromosome"/>
</dbReference>
<evidence type="ECO:0000313" key="2">
    <source>
        <dbReference type="EMBL" id="URA11031.1"/>
    </source>
</evidence>
<feature type="domain" description="THIF-type NAD/FAD binding fold" evidence="1">
    <location>
        <begin position="2"/>
        <end position="124"/>
    </location>
</feature>
<protein>
    <submittedName>
        <fullName evidence="2">Sulfur carrier protein ThiS adenylyltransferase ThiF</fullName>
    </submittedName>
</protein>
<evidence type="ECO:0000313" key="3">
    <source>
        <dbReference type="Proteomes" id="UP001056539"/>
    </source>
</evidence>
<dbReference type="GO" id="GO:0016779">
    <property type="term" value="F:nucleotidyltransferase activity"/>
    <property type="evidence" value="ECO:0007669"/>
    <property type="project" value="UniProtKB-KW"/>
</dbReference>
<dbReference type="NCBIfam" id="NF006395">
    <property type="entry name" value="PRK08644.1"/>
    <property type="match status" value="1"/>
</dbReference>
<reference evidence="2" key="1">
    <citation type="submission" date="2021-04" db="EMBL/GenBank/DDBJ databases">
        <authorList>
            <person name="Postec A."/>
        </authorList>
    </citation>
    <scope>NUCLEOTIDE SEQUENCE</scope>
    <source>
        <strain evidence="2">F1F22</strain>
    </source>
</reference>
<dbReference type="Pfam" id="PF00899">
    <property type="entry name" value="ThiF"/>
    <property type="match status" value="1"/>
</dbReference>
<keyword evidence="2" id="KW-0808">Transferase</keyword>
<evidence type="ECO:0000259" key="1">
    <source>
        <dbReference type="Pfam" id="PF00899"/>
    </source>
</evidence>
<reference evidence="2" key="2">
    <citation type="submission" date="2022-06" db="EMBL/GenBank/DDBJ databases">
        <title>Thermospira aquatica gen. nov., sp. nov.</title>
        <authorList>
            <person name="Ben Ali Gam Z."/>
            <person name="Labat M."/>
        </authorList>
    </citation>
    <scope>NUCLEOTIDE SEQUENCE</scope>
    <source>
        <strain evidence="2">F1F22</strain>
    </source>
</reference>
<dbReference type="AlphaFoldDB" id="A0AAX3BFQ1"/>
<keyword evidence="2" id="KW-0548">Nucleotidyltransferase</keyword>
<dbReference type="RefSeq" id="WP_271436163.1">
    <property type="nucleotide sequence ID" value="NZ_CP073355.1"/>
</dbReference>
<accession>A0AAX3BFQ1</accession>
<dbReference type="GO" id="GO:0061503">
    <property type="term" value="F:tRNA threonylcarbamoyladenosine dehydratase"/>
    <property type="evidence" value="ECO:0007669"/>
    <property type="project" value="TreeGrafter"/>
</dbReference>
<dbReference type="SUPFAM" id="SSF69572">
    <property type="entry name" value="Activating enzymes of the ubiquitin-like proteins"/>
    <property type="match status" value="1"/>
</dbReference>
<dbReference type="KEGG" id="taqu:KDW03_04310"/>
<dbReference type="EMBL" id="CP073355">
    <property type="protein sequence ID" value="URA11031.1"/>
    <property type="molecule type" value="Genomic_DNA"/>
</dbReference>